<evidence type="ECO:0000313" key="2">
    <source>
        <dbReference type="EMBL" id="CAG7818577.1"/>
    </source>
</evidence>
<gene>
    <name evidence="2" type="ORF">AFUS01_LOCUS29073</name>
</gene>
<dbReference type="Proteomes" id="UP000708208">
    <property type="component" value="Unassembled WGS sequence"/>
</dbReference>
<keyword evidence="3" id="KW-1185">Reference proteome</keyword>
<comment type="caution">
    <text evidence="2">The sequence shown here is derived from an EMBL/GenBank/DDBJ whole genome shotgun (WGS) entry which is preliminary data.</text>
</comment>
<dbReference type="OrthoDB" id="550577at2759"/>
<protein>
    <recommendedName>
        <fullName evidence="4">Alpha-amylase</fullName>
    </recommendedName>
</protein>
<dbReference type="EMBL" id="CAJVCH010424524">
    <property type="protein sequence ID" value="CAG7818577.1"/>
    <property type="molecule type" value="Genomic_DNA"/>
</dbReference>
<evidence type="ECO:0000256" key="1">
    <source>
        <dbReference type="ARBA" id="ARBA00008061"/>
    </source>
</evidence>
<dbReference type="AlphaFoldDB" id="A0A8J2PCU0"/>
<accession>A0A8J2PCU0</accession>
<reference evidence="2" key="1">
    <citation type="submission" date="2021-06" db="EMBL/GenBank/DDBJ databases">
        <authorList>
            <person name="Hodson N. C."/>
            <person name="Mongue J. A."/>
            <person name="Jaron S. K."/>
        </authorList>
    </citation>
    <scope>NUCLEOTIDE SEQUENCE</scope>
</reference>
<sequence>MTGAAGQGVGTGGSSYDADTLDYPGVPYSSLDFNGPNECSTRSGDIEGYDDAVQIRNCRLQGLKDLNQGKDWVRDKIVEYFNKLTSFGVAGFRVDASKHMWPGDLKIIFDRLNSLSTEHGFPSGARPFIFQEVIDNGGEPITADEYIGHGRVTEFK</sequence>
<organism evidence="2 3">
    <name type="scientific">Allacma fusca</name>
    <dbReference type="NCBI Taxonomy" id="39272"/>
    <lineage>
        <taxon>Eukaryota</taxon>
        <taxon>Metazoa</taxon>
        <taxon>Ecdysozoa</taxon>
        <taxon>Arthropoda</taxon>
        <taxon>Hexapoda</taxon>
        <taxon>Collembola</taxon>
        <taxon>Symphypleona</taxon>
        <taxon>Sminthuridae</taxon>
        <taxon>Allacma</taxon>
    </lineage>
</organism>
<feature type="non-terminal residue" evidence="2">
    <location>
        <position position="1"/>
    </location>
</feature>
<proteinExistence type="inferred from homology"/>
<evidence type="ECO:0000313" key="3">
    <source>
        <dbReference type="Proteomes" id="UP000708208"/>
    </source>
</evidence>
<comment type="similarity">
    <text evidence="1">Belongs to the glycosyl hydrolase 13 family.</text>
</comment>
<evidence type="ECO:0008006" key="4">
    <source>
        <dbReference type="Google" id="ProtNLM"/>
    </source>
</evidence>
<name>A0A8J2PCU0_9HEXA</name>
<dbReference type="PANTHER" id="PTHR43447">
    <property type="entry name" value="ALPHA-AMYLASE"/>
    <property type="match status" value="1"/>
</dbReference>